<dbReference type="EMBL" id="AP027151">
    <property type="protein sequence ID" value="BDV44864.1"/>
    <property type="molecule type" value="Genomic_DNA"/>
</dbReference>
<keyword evidence="2" id="KW-0812">Transmembrane</keyword>
<evidence type="ECO:0000313" key="3">
    <source>
        <dbReference type="EMBL" id="BDV44864.1"/>
    </source>
</evidence>
<keyword evidence="4" id="KW-1185">Reference proteome</keyword>
<name>A0ABM8EQV6_9BACT</name>
<protein>
    <submittedName>
        <fullName evidence="3">Uncharacterized protein</fullName>
    </submittedName>
</protein>
<sequence length="218" mass="23245">MDIERLAFIFGCILVLIGIIGGGFELKELKIPKMSWPTRLVAIIGGAIFVGMGFFLPAAKEEAKHPAEPAPASQTAGSPPAPVQQPAPAQPATPPPDAEERPAEEPATRPTPVMVKLRWLDNALVYAGYIKSYGQRAELTIDVFDLRTGTFIKTHRQEVRSIPAAGGFVVSGAVDVPGDSVTPYPHSHQFNLVFQNQGGALAVANCTGSNCYPAEISR</sequence>
<gene>
    <name evidence="3" type="ORF">GURASL_37870</name>
</gene>
<keyword evidence="2" id="KW-0472">Membrane</keyword>
<organism evidence="3 4">
    <name type="scientific">Geotalea uraniireducens</name>
    <dbReference type="NCBI Taxonomy" id="351604"/>
    <lineage>
        <taxon>Bacteria</taxon>
        <taxon>Pseudomonadati</taxon>
        <taxon>Thermodesulfobacteriota</taxon>
        <taxon>Desulfuromonadia</taxon>
        <taxon>Geobacterales</taxon>
        <taxon>Geobacteraceae</taxon>
        <taxon>Geotalea</taxon>
    </lineage>
</organism>
<keyword evidence="2" id="KW-1133">Transmembrane helix</keyword>
<evidence type="ECO:0000256" key="1">
    <source>
        <dbReference type="SAM" id="MobiDB-lite"/>
    </source>
</evidence>
<dbReference type="Proteomes" id="UP001317705">
    <property type="component" value="Chromosome"/>
</dbReference>
<evidence type="ECO:0000256" key="2">
    <source>
        <dbReference type="SAM" id="Phobius"/>
    </source>
</evidence>
<dbReference type="RefSeq" id="WP_282000951.1">
    <property type="nucleotide sequence ID" value="NZ_AP027151.1"/>
</dbReference>
<proteinExistence type="predicted"/>
<feature type="transmembrane region" description="Helical" evidence="2">
    <location>
        <begin position="36"/>
        <end position="56"/>
    </location>
</feature>
<reference evidence="3 4" key="1">
    <citation type="submission" date="2022-12" db="EMBL/GenBank/DDBJ databases">
        <title>Polyphasic characterization of Geotalea uranireducens NIT-SL11 newly isolated from a complex of sewage sludge and microbially reduced graphene oxide.</title>
        <authorList>
            <person name="Xie L."/>
            <person name="Yoshida N."/>
            <person name="Meng L."/>
        </authorList>
    </citation>
    <scope>NUCLEOTIDE SEQUENCE [LARGE SCALE GENOMIC DNA]</scope>
    <source>
        <strain evidence="3 4">NIT-SL11</strain>
    </source>
</reference>
<feature type="compositionally biased region" description="Pro residues" evidence="1">
    <location>
        <begin position="79"/>
        <end position="96"/>
    </location>
</feature>
<feature type="region of interest" description="Disordered" evidence="1">
    <location>
        <begin position="64"/>
        <end position="110"/>
    </location>
</feature>
<accession>A0ABM8EQV6</accession>
<feature type="compositionally biased region" description="Basic and acidic residues" evidence="1">
    <location>
        <begin position="98"/>
        <end position="107"/>
    </location>
</feature>
<feature type="transmembrane region" description="Helical" evidence="2">
    <location>
        <begin position="6"/>
        <end position="24"/>
    </location>
</feature>
<evidence type="ECO:0000313" key="4">
    <source>
        <dbReference type="Proteomes" id="UP001317705"/>
    </source>
</evidence>